<organism evidence="8">
    <name type="scientific">uncultured bacterium Rifle_16ft_4_minimus_28965</name>
    <dbReference type="NCBI Taxonomy" id="1665156"/>
    <lineage>
        <taxon>Bacteria</taxon>
        <taxon>environmental samples</taxon>
    </lineage>
</organism>
<dbReference type="PROSITE" id="PS00050">
    <property type="entry name" value="RIBOSOMAL_L23"/>
    <property type="match status" value="1"/>
</dbReference>
<dbReference type="InterPro" id="IPR001014">
    <property type="entry name" value="Ribosomal_uL23_CS"/>
</dbReference>
<evidence type="ECO:0000256" key="6">
    <source>
        <dbReference type="HAMAP-Rule" id="MF_01369"/>
    </source>
</evidence>
<dbReference type="NCBIfam" id="NF004366">
    <property type="entry name" value="PRK05738.3-2"/>
    <property type="match status" value="1"/>
</dbReference>
<dbReference type="EMBL" id="KT007066">
    <property type="protein sequence ID" value="AKQ05250.1"/>
    <property type="molecule type" value="Genomic_DNA"/>
</dbReference>
<keyword evidence="2 6" id="KW-0699">rRNA-binding</keyword>
<dbReference type="NCBIfam" id="NF004359">
    <property type="entry name" value="PRK05738.1-3"/>
    <property type="match status" value="1"/>
</dbReference>
<name>A0A0H4TE62_9BACT</name>
<dbReference type="SUPFAM" id="SSF54189">
    <property type="entry name" value="Ribosomal proteins S24e, L23 and L15e"/>
    <property type="match status" value="1"/>
</dbReference>
<keyword evidence="5 6" id="KW-0687">Ribonucleoprotein</keyword>
<dbReference type="PANTHER" id="PTHR11620">
    <property type="entry name" value="60S RIBOSOMAL PROTEIN L23A"/>
    <property type="match status" value="1"/>
</dbReference>
<proteinExistence type="inferred from homology"/>
<evidence type="ECO:0000256" key="7">
    <source>
        <dbReference type="RuleBase" id="RU003934"/>
    </source>
</evidence>
<dbReference type="Pfam" id="PF00276">
    <property type="entry name" value="Ribosomal_L23"/>
    <property type="match status" value="1"/>
</dbReference>
<dbReference type="NCBIfam" id="NF004363">
    <property type="entry name" value="PRK05738.2-4"/>
    <property type="match status" value="1"/>
</dbReference>
<evidence type="ECO:0000313" key="8">
    <source>
        <dbReference type="EMBL" id="AKQ05250.1"/>
    </source>
</evidence>
<evidence type="ECO:0000256" key="4">
    <source>
        <dbReference type="ARBA" id="ARBA00022980"/>
    </source>
</evidence>
<dbReference type="FunFam" id="3.30.70.330:FF:000001">
    <property type="entry name" value="50S ribosomal protein L23"/>
    <property type="match status" value="1"/>
</dbReference>
<keyword evidence="4 6" id="KW-0689">Ribosomal protein</keyword>
<dbReference type="GO" id="GO:0003735">
    <property type="term" value="F:structural constituent of ribosome"/>
    <property type="evidence" value="ECO:0007669"/>
    <property type="project" value="InterPro"/>
</dbReference>
<dbReference type="InterPro" id="IPR012677">
    <property type="entry name" value="Nucleotide-bd_a/b_plait_sf"/>
</dbReference>
<gene>
    <name evidence="6 8" type="primary">rplW</name>
</gene>
<comment type="function">
    <text evidence="6">One of the early assembly proteins it binds 23S rRNA. One of the proteins that surrounds the polypeptide exit tunnel on the outside of the ribosome. Forms the main docking site for trigger factor binding to the ribosome.</text>
</comment>
<comment type="subunit">
    <text evidence="6">Part of the 50S ribosomal subunit. Contacts protein L29, and trigger factor when it is bound to the ribosome.</text>
</comment>
<dbReference type="GO" id="GO:0019843">
    <property type="term" value="F:rRNA binding"/>
    <property type="evidence" value="ECO:0007669"/>
    <property type="project" value="UniProtKB-UniRule"/>
</dbReference>
<dbReference type="GO" id="GO:0005840">
    <property type="term" value="C:ribosome"/>
    <property type="evidence" value="ECO:0007669"/>
    <property type="project" value="UniProtKB-KW"/>
</dbReference>
<sequence>MRDPHAVIRRPALTEKGAALKEQNKYCFEVDPRANKLEVKRAVETLFNVKVTAVHTMAMRGRVKRLGRFAGRTPDWKKAIVTLKEGHTIEFFEGA</sequence>
<dbReference type="InterPro" id="IPR013025">
    <property type="entry name" value="Ribosomal_uL23-like"/>
</dbReference>
<reference evidence="8" key="1">
    <citation type="journal article" date="2015" name="ISME J.">
        <title>Aquifer environment selects for microbial species cohorts in sediment and groundwater.</title>
        <authorList>
            <person name="Hug L.A."/>
            <person name="Thomas B.C."/>
            <person name="Brown C.T."/>
            <person name="Frischkorn K.R."/>
            <person name="Williams K.H."/>
            <person name="Tringe S.G."/>
            <person name="Banfield J.F."/>
        </authorList>
    </citation>
    <scope>NUCLEOTIDE SEQUENCE</scope>
</reference>
<accession>A0A0H4TE62</accession>
<evidence type="ECO:0000256" key="5">
    <source>
        <dbReference type="ARBA" id="ARBA00023274"/>
    </source>
</evidence>
<dbReference type="AlphaFoldDB" id="A0A0H4TE62"/>
<evidence type="ECO:0000256" key="1">
    <source>
        <dbReference type="ARBA" id="ARBA00006700"/>
    </source>
</evidence>
<protein>
    <recommendedName>
        <fullName evidence="6">Large ribosomal subunit protein uL23</fullName>
    </recommendedName>
</protein>
<dbReference type="HAMAP" id="MF_01369_B">
    <property type="entry name" value="Ribosomal_uL23_B"/>
    <property type="match status" value="1"/>
</dbReference>
<evidence type="ECO:0000256" key="3">
    <source>
        <dbReference type="ARBA" id="ARBA00022884"/>
    </source>
</evidence>
<dbReference type="GO" id="GO:1990904">
    <property type="term" value="C:ribonucleoprotein complex"/>
    <property type="evidence" value="ECO:0007669"/>
    <property type="project" value="UniProtKB-KW"/>
</dbReference>
<evidence type="ECO:0000256" key="2">
    <source>
        <dbReference type="ARBA" id="ARBA00022730"/>
    </source>
</evidence>
<keyword evidence="3 6" id="KW-0694">RNA-binding</keyword>
<dbReference type="GO" id="GO:0006412">
    <property type="term" value="P:translation"/>
    <property type="evidence" value="ECO:0007669"/>
    <property type="project" value="UniProtKB-UniRule"/>
</dbReference>
<dbReference type="InterPro" id="IPR012678">
    <property type="entry name" value="Ribosomal_uL23/eL15/eS24_sf"/>
</dbReference>
<comment type="similarity">
    <text evidence="1 6 7">Belongs to the universal ribosomal protein uL23 family.</text>
</comment>
<dbReference type="Gene3D" id="3.30.70.330">
    <property type="match status" value="1"/>
</dbReference>